<keyword evidence="2" id="KW-1185">Reference proteome</keyword>
<reference evidence="1" key="1">
    <citation type="journal article" date="2015" name="ISME J.">
        <title>Draft Genome Sequence of Streptomyces incarnatus NRRL8089, which Produces the Nucleoside Antibiotic Sinefungin.</title>
        <authorList>
            <person name="Oshima K."/>
            <person name="Hattori M."/>
            <person name="Shimizu H."/>
            <person name="Fukuda K."/>
            <person name="Nemoto M."/>
            <person name="Inagaki K."/>
            <person name="Tamura T."/>
        </authorList>
    </citation>
    <scope>NUCLEOTIDE SEQUENCE</scope>
    <source>
        <strain evidence="1">FACHB-1375</strain>
    </source>
</reference>
<proteinExistence type="predicted"/>
<evidence type="ECO:0000313" key="1">
    <source>
        <dbReference type="EMBL" id="MBD2183726.1"/>
    </source>
</evidence>
<accession>A0A926ZK67</accession>
<dbReference type="RefSeq" id="WP_190468676.1">
    <property type="nucleotide sequence ID" value="NZ_JACJPW010000063.1"/>
</dbReference>
<protein>
    <submittedName>
        <fullName evidence="1">Rpn family recombination-promoting nuclease/putative transposase</fullName>
    </submittedName>
</protein>
<gene>
    <name evidence="1" type="ORF">H6G03_22125</name>
</gene>
<dbReference type="EMBL" id="JACJPW010000063">
    <property type="protein sequence ID" value="MBD2183726.1"/>
    <property type="molecule type" value="Genomic_DNA"/>
</dbReference>
<evidence type="ECO:0000313" key="2">
    <source>
        <dbReference type="Proteomes" id="UP000641646"/>
    </source>
</evidence>
<comment type="caution">
    <text evidence="1">The sequence shown here is derived from an EMBL/GenBank/DDBJ whole genome shotgun (WGS) entry which is preliminary data.</text>
</comment>
<dbReference type="AlphaFoldDB" id="A0A926ZK67"/>
<reference evidence="1" key="2">
    <citation type="submission" date="2020-08" db="EMBL/GenBank/DDBJ databases">
        <authorList>
            <person name="Chen M."/>
            <person name="Teng W."/>
            <person name="Zhao L."/>
            <person name="Hu C."/>
            <person name="Zhou Y."/>
            <person name="Han B."/>
            <person name="Song L."/>
            <person name="Shu W."/>
        </authorList>
    </citation>
    <scope>NUCLEOTIDE SEQUENCE</scope>
    <source>
        <strain evidence="1">FACHB-1375</strain>
    </source>
</reference>
<sequence>MSRREVEAMFGLSDLKKTRYFQEVAEEAKQEGKQEGKLETVPRLLQLGLSIEQIATALELDMEVVIKAAQRQSYR</sequence>
<organism evidence="1 2">
    <name type="scientific">Aerosakkonema funiforme FACHB-1375</name>
    <dbReference type="NCBI Taxonomy" id="2949571"/>
    <lineage>
        <taxon>Bacteria</taxon>
        <taxon>Bacillati</taxon>
        <taxon>Cyanobacteriota</taxon>
        <taxon>Cyanophyceae</taxon>
        <taxon>Oscillatoriophycideae</taxon>
        <taxon>Aerosakkonematales</taxon>
        <taxon>Aerosakkonemataceae</taxon>
        <taxon>Aerosakkonema</taxon>
    </lineage>
</organism>
<dbReference type="Proteomes" id="UP000641646">
    <property type="component" value="Unassembled WGS sequence"/>
</dbReference>
<name>A0A926ZK67_9CYAN</name>